<reference evidence="2 3" key="1">
    <citation type="journal article" date="2019" name="Int. J. Syst. Evol. Microbiol.">
        <title>The Global Catalogue of Microorganisms (GCM) 10K type strain sequencing project: providing services to taxonomists for standard genome sequencing and annotation.</title>
        <authorList>
            <consortium name="The Broad Institute Genomics Platform"/>
            <consortium name="The Broad Institute Genome Sequencing Center for Infectious Disease"/>
            <person name="Wu L."/>
            <person name="Ma J."/>
        </authorList>
    </citation>
    <scope>NUCLEOTIDE SEQUENCE [LARGE SCALE GENOMIC DNA]</scope>
    <source>
        <strain evidence="2 3">JCM 16259</strain>
    </source>
</reference>
<evidence type="ECO:0000259" key="1">
    <source>
        <dbReference type="Pfam" id="PF10756"/>
    </source>
</evidence>
<dbReference type="InterPro" id="IPR019692">
    <property type="entry name" value="CFP-6_PH"/>
</dbReference>
<organism evidence="2 3">
    <name type="scientific">Terrabacter carboxydivorans</name>
    <dbReference type="NCBI Taxonomy" id="619730"/>
    <lineage>
        <taxon>Bacteria</taxon>
        <taxon>Bacillati</taxon>
        <taxon>Actinomycetota</taxon>
        <taxon>Actinomycetes</taxon>
        <taxon>Micrococcales</taxon>
        <taxon>Intrasporangiaceae</taxon>
        <taxon>Terrabacter</taxon>
    </lineage>
</organism>
<gene>
    <name evidence="2" type="ORF">GCM10009858_24060</name>
</gene>
<proteinExistence type="predicted"/>
<keyword evidence="3" id="KW-1185">Reference proteome</keyword>
<comment type="caution">
    <text evidence="2">The sequence shown here is derived from an EMBL/GenBank/DDBJ whole genome shotgun (WGS) entry which is preliminary data.</text>
</comment>
<evidence type="ECO:0000313" key="3">
    <source>
        <dbReference type="Proteomes" id="UP001500730"/>
    </source>
</evidence>
<evidence type="ECO:0000313" key="2">
    <source>
        <dbReference type="EMBL" id="GAA2485315.1"/>
    </source>
</evidence>
<dbReference type="Proteomes" id="UP001500730">
    <property type="component" value="Unassembled WGS sequence"/>
</dbReference>
<sequence>MNRMNPQSGPGATGASAAAPPIVTPSVLAVQWSRRAWKAGRHLLWTLWATSMASWPTKLTLEHPLLRLVLAVAAAAYLVVAVGELRVRVLLNDDGLVIVGPLRRTRIPWTDVSEVRVRGLTMGRGWVEVVRGNSREVALPTPVETYPLLKDRWERATAIGAAGHPALNARP</sequence>
<dbReference type="Pfam" id="PF10756">
    <property type="entry name" value="bPH_6"/>
    <property type="match status" value="1"/>
</dbReference>
<dbReference type="EMBL" id="BAAARE010000009">
    <property type="protein sequence ID" value="GAA2485315.1"/>
    <property type="molecule type" value="Genomic_DNA"/>
</dbReference>
<name>A0ABN3LJR5_9MICO</name>
<feature type="domain" description="Low molecular weight protein antigen 6 PH" evidence="1">
    <location>
        <begin position="86"/>
        <end position="140"/>
    </location>
</feature>
<accession>A0ABN3LJR5</accession>
<protein>
    <recommendedName>
        <fullName evidence="1">Low molecular weight protein antigen 6 PH domain-containing protein</fullName>
    </recommendedName>
</protein>